<reference evidence="2" key="5">
    <citation type="journal article" date="2021" name="G3 (Bethesda)">
        <title>Aegilops tauschii genome assembly Aet v5.0 features greater sequence contiguity and improved annotation.</title>
        <authorList>
            <person name="Wang L."/>
            <person name="Zhu T."/>
            <person name="Rodriguez J.C."/>
            <person name="Deal K.R."/>
            <person name="Dubcovsky J."/>
            <person name="McGuire P.E."/>
            <person name="Lux T."/>
            <person name="Spannagl M."/>
            <person name="Mayer K.F.X."/>
            <person name="Baldrich P."/>
            <person name="Meyers B.C."/>
            <person name="Huo N."/>
            <person name="Gu Y.Q."/>
            <person name="Zhou H."/>
            <person name="Devos K.M."/>
            <person name="Bennetzen J.L."/>
            <person name="Unver T."/>
            <person name="Budak H."/>
            <person name="Gulick P.J."/>
            <person name="Galiba G."/>
            <person name="Kalapos B."/>
            <person name="Nelson D.R."/>
            <person name="Li P."/>
            <person name="You F.M."/>
            <person name="Luo M.C."/>
            <person name="Dvorak J."/>
        </authorList>
    </citation>
    <scope>NUCLEOTIDE SEQUENCE [LARGE SCALE GENOMIC DNA]</scope>
    <source>
        <strain evidence="2">cv. AL8/78</strain>
    </source>
</reference>
<keyword evidence="3" id="KW-1185">Reference proteome</keyword>
<organism evidence="2 3">
    <name type="scientific">Aegilops tauschii subsp. strangulata</name>
    <name type="common">Goatgrass</name>
    <dbReference type="NCBI Taxonomy" id="200361"/>
    <lineage>
        <taxon>Eukaryota</taxon>
        <taxon>Viridiplantae</taxon>
        <taxon>Streptophyta</taxon>
        <taxon>Embryophyta</taxon>
        <taxon>Tracheophyta</taxon>
        <taxon>Spermatophyta</taxon>
        <taxon>Magnoliopsida</taxon>
        <taxon>Liliopsida</taxon>
        <taxon>Poales</taxon>
        <taxon>Poaceae</taxon>
        <taxon>BOP clade</taxon>
        <taxon>Pooideae</taxon>
        <taxon>Triticodae</taxon>
        <taxon>Triticeae</taxon>
        <taxon>Triticinae</taxon>
        <taxon>Aegilops</taxon>
    </lineage>
</organism>
<dbReference type="Proteomes" id="UP000015105">
    <property type="component" value="Chromosome 3D"/>
</dbReference>
<sequence>DECVRFSARHRFQREASGDRYSSPKDQKLRRVGRPAAWQTSGSSAISATRCRYARRHGSPRAWWPVTARVQACSDHAVGYTAVEVWQTIHARTQRNVGTAGRWVCMALRRHCTMVPPASMSASKSGATW</sequence>
<protein>
    <submittedName>
        <fullName evidence="2">Uncharacterized protein</fullName>
    </submittedName>
</protein>
<dbReference type="Gramene" id="AET3Gv20626700.42">
    <property type="protein sequence ID" value="AET3Gv20626700.42"/>
    <property type="gene ID" value="AET3Gv20626700"/>
</dbReference>
<dbReference type="AlphaFoldDB" id="A0A453FB09"/>
<evidence type="ECO:0000313" key="3">
    <source>
        <dbReference type="Proteomes" id="UP000015105"/>
    </source>
</evidence>
<evidence type="ECO:0000256" key="1">
    <source>
        <dbReference type="SAM" id="MobiDB-lite"/>
    </source>
</evidence>
<reference evidence="2" key="3">
    <citation type="journal article" date="2017" name="Nature">
        <title>Genome sequence of the progenitor of the wheat D genome Aegilops tauschii.</title>
        <authorList>
            <person name="Luo M.C."/>
            <person name="Gu Y.Q."/>
            <person name="Puiu D."/>
            <person name="Wang H."/>
            <person name="Twardziok S.O."/>
            <person name="Deal K.R."/>
            <person name="Huo N."/>
            <person name="Zhu T."/>
            <person name="Wang L."/>
            <person name="Wang Y."/>
            <person name="McGuire P.E."/>
            <person name="Liu S."/>
            <person name="Long H."/>
            <person name="Ramasamy R.K."/>
            <person name="Rodriguez J.C."/>
            <person name="Van S.L."/>
            <person name="Yuan L."/>
            <person name="Wang Z."/>
            <person name="Xia Z."/>
            <person name="Xiao L."/>
            <person name="Anderson O.D."/>
            <person name="Ouyang S."/>
            <person name="Liang Y."/>
            <person name="Zimin A.V."/>
            <person name="Pertea G."/>
            <person name="Qi P."/>
            <person name="Bennetzen J.L."/>
            <person name="Dai X."/>
            <person name="Dawson M.W."/>
            <person name="Muller H.G."/>
            <person name="Kugler K."/>
            <person name="Rivarola-Duarte L."/>
            <person name="Spannagl M."/>
            <person name="Mayer K.F.X."/>
            <person name="Lu F.H."/>
            <person name="Bevan M.W."/>
            <person name="Leroy P."/>
            <person name="Li P."/>
            <person name="You F.M."/>
            <person name="Sun Q."/>
            <person name="Liu Z."/>
            <person name="Lyons E."/>
            <person name="Wicker T."/>
            <person name="Salzberg S.L."/>
            <person name="Devos K.M."/>
            <person name="Dvorak J."/>
        </authorList>
    </citation>
    <scope>NUCLEOTIDE SEQUENCE [LARGE SCALE GENOMIC DNA]</scope>
    <source>
        <strain evidence="2">cv. AL8/78</strain>
    </source>
</reference>
<feature type="region of interest" description="Disordered" evidence="1">
    <location>
        <begin position="15"/>
        <end position="36"/>
    </location>
</feature>
<proteinExistence type="predicted"/>
<reference evidence="3" key="2">
    <citation type="journal article" date="2017" name="Nat. Plants">
        <title>The Aegilops tauschii genome reveals multiple impacts of transposons.</title>
        <authorList>
            <person name="Zhao G."/>
            <person name="Zou C."/>
            <person name="Li K."/>
            <person name="Wang K."/>
            <person name="Li T."/>
            <person name="Gao L."/>
            <person name="Zhang X."/>
            <person name="Wang H."/>
            <person name="Yang Z."/>
            <person name="Liu X."/>
            <person name="Jiang W."/>
            <person name="Mao L."/>
            <person name="Kong X."/>
            <person name="Jiao Y."/>
            <person name="Jia J."/>
        </authorList>
    </citation>
    <scope>NUCLEOTIDE SEQUENCE [LARGE SCALE GENOMIC DNA]</scope>
    <source>
        <strain evidence="3">cv. AL8/78</strain>
    </source>
</reference>
<dbReference type="EnsemblPlants" id="AET3Gv20626700.42">
    <property type="protein sequence ID" value="AET3Gv20626700.42"/>
    <property type="gene ID" value="AET3Gv20626700"/>
</dbReference>
<accession>A0A453FB09</accession>
<reference evidence="3" key="1">
    <citation type="journal article" date="2014" name="Science">
        <title>Ancient hybridizations among the ancestral genomes of bread wheat.</title>
        <authorList>
            <consortium name="International Wheat Genome Sequencing Consortium,"/>
            <person name="Marcussen T."/>
            <person name="Sandve S.R."/>
            <person name="Heier L."/>
            <person name="Spannagl M."/>
            <person name="Pfeifer M."/>
            <person name="Jakobsen K.S."/>
            <person name="Wulff B.B."/>
            <person name="Steuernagel B."/>
            <person name="Mayer K.F."/>
            <person name="Olsen O.A."/>
        </authorList>
    </citation>
    <scope>NUCLEOTIDE SEQUENCE [LARGE SCALE GENOMIC DNA]</scope>
    <source>
        <strain evidence="3">cv. AL8/78</strain>
    </source>
</reference>
<reference evidence="2" key="4">
    <citation type="submission" date="2019-03" db="UniProtKB">
        <authorList>
            <consortium name="EnsemblPlants"/>
        </authorList>
    </citation>
    <scope>IDENTIFICATION</scope>
</reference>
<feature type="compositionally biased region" description="Basic and acidic residues" evidence="1">
    <location>
        <begin position="15"/>
        <end position="29"/>
    </location>
</feature>
<name>A0A453FB09_AEGTS</name>
<evidence type="ECO:0000313" key="2">
    <source>
        <dbReference type="EnsemblPlants" id="AET3Gv20626700.42"/>
    </source>
</evidence>